<dbReference type="AlphaFoldDB" id="A0A7R8WH69"/>
<organism evidence="1">
    <name type="scientific">Cyprideis torosa</name>
    <dbReference type="NCBI Taxonomy" id="163714"/>
    <lineage>
        <taxon>Eukaryota</taxon>
        <taxon>Metazoa</taxon>
        <taxon>Ecdysozoa</taxon>
        <taxon>Arthropoda</taxon>
        <taxon>Crustacea</taxon>
        <taxon>Oligostraca</taxon>
        <taxon>Ostracoda</taxon>
        <taxon>Podocopa</taxon>
        <taxon>Podocopida</taxon>
        <taxon>Cytherocopina</taxon>
        <taxon>Cytheroidea</taxon>
        <taxon>Cytherideidae</taxon>
        <taxon>Cyprideis</taxon>
    </lineage>
</organism>
<name>A0A7R8WH69_9CRUS</name>
<gene>
    <name evidence="1" type="ORF">CTOB1V02_LOCUS9454</name>
</gene>
<evidence type="ECO:0000313" key="1">
    <source>
        <dbReference type="EMBL" id="CAD7231607.1"/>
    </source>
</evidence>
<dbReference type="EMBL" id="OB663685">
    <property type="protein sequence ID" value="CAD7231607.1"/>
    <property type="molecule type" value="Genomic_DNA"/>
</dbReference>
<protein>
    <submittedName>
        <fullName evidence="1">Uncharacterized protein</fullName>
    </submittedName>
</protein>
<sequence>MVPQLPPLNYDVLQHSSDGNSTAAAPYKEYETQVLAMTVQDDANGNRAGMIGMSREFHMDTSTQRNHFLDLDKVDYISRDGHSSKAESLVDASIEDEFDSDSLPLPPRGSHRHPPNSVTTSQAYVHQEADVSKHYSQAEEVRNRKHAARRENLLRESLVYPGYDDFPPAGIGQRNPLYESGTFPSVSSETGTPDGSLNVCATNENIIFKQKKIQGEVEL</sequence>
<proteinExistence type="predicted"/>
<accession>A0A7R8WH69</accession>
<reference evidence="1" key="1">
    <citation type="submission" date="2020-11" db="EMBL/GenBank/DDBJ databases">
        <authorList>
            <person name="Tran Van P."/>
        </authorList>
    </citation>
    <scope>NUCLEOTIDE SEQUENCE</scope>
</reference>